<evidence type="ECO:0000313" key="2">
    <source>
        <dbReference type="Proteomes" id="UP001211907"/>
    </source>
</evidence>
<sequence>MHKCRALLYADVSVELADELLEKWGGVPRFVLENALVSEQQKKLESAIISVDLDAVVKCIGNPEGSDQVVHRLVHIHVADDFKSKVYCFASNFVAEQIYSQLFLTKRQQLIQFIAVSEGVGETGVLRGTLFERHAHDIIAGGGTFGCRQLFEKTTKVTALNADNKQITIPHLNTLLFADEQQVQASSGMYYRPHVNNYESVDSFIKPNLLFQMTSAKKHPCKQVGLNHVLELLGNPSNPTLYFVVPKDRFKEFKFQSYEDANGNTMKTPSYTNVKKIKQYVLEIDLTS</sequence>
<proteinExistence type="predicted"/>
<accession>A0AAD5X5L6</accession>
<dbReference type="EMBL" id="JADGJH010005980">
    <property type="protein sequence ID" value="KAJ3078578.1"/>
    <property type="molecule type" value="Genomic_DNA"/>
</dbReference>
<dbReference type="InterPro" id="IPR052980">
    <property type="entry name" value="Crinkler_effector"/>
</dbReference>
<evidence type="ECO:0000313" key="1">
    <source>
        <dbReference type="EMBL" id="KAJ3078578.1"/>
    </source>
</evidence>
<keyword evidence="2" id="KW-1185">Reference proteome</keyword>
<reference evidence="1" key="1">
    <citation type="submission" date="2020-05" db="EMBL/GenBank/DDBJ databases">
        <title>Phylogenomic resolution of chytrid fungi.</title>
        <authorList>
            <person name="Stajich J.E."/>
            <person name="Amses K."/>
            <person name="Simmons R."/>
            <person name="Seto K."/>
            <person name="Myers J."/>
            <person name="Bonds A."/>
            <person name="Quandt C.A."/>
            <person name="Barry K."/>
            <person name="Liu P."/>
            <person name="Grigoriev I."/>
            <person name="Longcore J.E."/>
            <person name="James T.Y."/>
        </authorList>
    </citation>
    <scope>NUCLEOTIDE SEQUENCE</scope>
    <source>
        <strain evidence="1">JEL0513</strain>
    </source>
</reference>
<dbReference type="PANTHER" id="PTHR33129">
    <property type="entry name" value="PROTEIN KINASE DOMAIN-CONTAINING PROTEIN-RELATED"/>
    <property type="match status" value="1"/>
</dbReference>
<protein>
    <submittedName>
        <fullName evidence="1">Uncharacterized protein</fullName>
    </submittedName>
</protein>
<gene>
    <name evidence="1" type="ORF">HK100_010671</name>
</gene>
<dbReference type="PANTHER" id="PTHR33129:SF1">
    <property type="entry name" value="ATP-BINDING PROTEIN"/>
    <property type="match status" value="1"/>
</dbReference>
<comment type="caution">
    <text evidence="1">The sequence shown here is derived from an EMBL/GenBank/DDBJ whole genome shotgun (WGS) entry which is preliminary data.</text>
</comment>
<dbReference type="AlphaFoldDB" id="A0AAD5X5L6"/>
<organism evidence="1 2">
    <name type="scientific">Physocladia obscura</name>
    <dbReference type="NCBI Taxonomy" id="109957"/>
    <lineage>
        <taxon>Eukaryota</taxon>
        <taxon>Fungi</taxon>
        <taxon>Fungi incertae sedis</taxon>
        <taxon>Chytridiomycota</taxon>
        <taxon>Chytridiomycota incertae sedis</taxon>
        <taxon>Chytridiomycetes</taxon>
        <taxon>Chytridiales</taxon>
        <taxon>Chytriomycetaceae</taxon>
        <taxon>Physocladia</taxon>
    </lineage>
</organism>
<dbReference type="Proteomes" id="UP001211907">
    <property type="component" value="Unassembled WGS sequence"/>
</dbReference>
<name>A0AAD5X5L6_9FUNG</name>